<protein>
    <recommendedName>
        <fullName evidence="7">Glycosyltransferase 2-like domain-containing protein</fullName>
    </recommendedName>
</protein>
<feature type="domain" description="Glycosyltransferase 2-like" evidence="3">
    <location>
        <begin position="166"/>
        <end position="307"/>
    </location>
</feature>
<name>A0A9J6B997_POLVA</name>
<feature type="domain" description="Galactosyltransferase C-terminal" evidence="4">
    <location>
        <begin position="333"/>
        <end position="387"/>
    </location>
</feature>
<keyword evidence="1" id="KW-0808">Transferase</keyword>
<gene>
    <name evidence="5" type="ORF">PVAND_017841</name>
</gene>
<reference evidence="5" key="1">
    <citation type="submission" date="2021-03" db="EMBL/GenBank/DDBJ databases">
        <title>Chromosome level genome of the anhydrobiotic midge Polypedilum vanderplanki.</title>
        <authorList>
            <person name="Yoshida Y."/>
            <person name="Kikawada T."/>
            <person name="Gusev O."/>
        </authorList>
    </citation>
    <scope>NUCLEOTIDE SEQUENCE</scope>
    <source>
        <strain evidence="5">NIAS01</strain>
        <tissue evidence="5">Whole body or cell culture</tissue>
    </source>
</reference>
<evidence type="ECO:0000256" key="2">
    <source>
        <dbReference type="ARBA" id="ARBA00023157"/>
    </source>
</evidence>
<dbReference type="InterPro" id="IPR029044">
    <property type="entry name" value="Nucleotide-diphossugar_trans"/>
</dbReference>
<evidence type="ECO:0000256" key="1">
    <source>
        <dbReference type="ARBA" id="ARBA00022679"/>
    </source>
</evidence>
<evidence type="ECO:0000259" key="4">
    <source>
        <dbReference type="Pfam" id="PF02709"/>
    </source>
</evidence>
<dbReference type="GO" id="GO:0004653">
    <property type="term" value="F:polypeptide N-acetylgalactosaminyltransferase activity"/>
    <property type="evidence" value="ECO:0007669"/>
    <property type="project" value="TreeGrafter"/>
</dbReference>
<dbReference type="InterPro" id="IPR027791">
    <property type="entry name" value="Galactosyl_T_C"/>
</dbReference>
<dbReference type="AlphaFoldDB" id="A0A9J6B997"/>
<evidence type="ECO:0000313" key="5">
    <source>
        <dbReference type="EMBL" id="KAG5666290.1"/>
    </source>
</evidence>
<dbReference type="GO" id="GO:0006493">
    <property type="term" value="P:protein O-linked glycosylation"/>
    <property type="evidence" value="ECO:0007669"/>
    <property type="project" value="TreeGrafter"/>
</dbReference>
<organism evidence="5 6">
    <name type="scientific">Polypedilum vanderplanki</name>
    <name type="common">Sleeping chironomid midge</name>
    <dbReference type="NCBI Taxonomy" id="319348"/>
    <lineage>
        <taxon>Eukaryota</taxon>
        <taxon>Metazoa</taxon>
        <taxon>Ecdysozoa</taxon>
        <taxon>Arthropoda</taxon>
        <taxon>Hexapoda</taxon>
        <taxon>Insecta</taxon>
        <taxon>Pterygota</taxon>
        <taxon>Neoptera</taxon>
        <taxon>Endopterygota</taxon>
        <taxon>Diptera</taxon>
        <taxon>Nematocera</taxon>
        <taxon>Chironomoidea</taxon>
        <taxon>Chironomidae</taxon>
        <taxon>Chironominae</taxon>
        <taxon>Polypedilum</taxon>
        <taxon>Polypedilum</taxon>
    </lineage>
</organism>
<accession>A0A9J6B997</accession>
<keyword evidence="2" id="KW-1015">Disulfide bond</keyword>
<dbReference type="PANTHER" id="PTHR11675">
    <property type="entry name" value="N-ACETYLGALACTOSAMINYLTRANSFERASE"/>
    <property type="match status" value="1"/>
</dbReference>
<evidence type="ECO:0000313" key="6">
    <source>
        <dbReference type="Proteomes" id="UP001107558"/>
    </source>
</evidence>
<dbReference type="Pfam" id="PF02709">
    <property type="entry name" value="Glyco_transf_7C"/>
    <property type="match status" value="1"/>
</dbReference>
<dbReference type="PANTHER" id="PTHR11675:SF43">
    <property type="entry name" value="POLYPEPTIDE N-ACETYLGALACTOSAMINYLTRANSFERASE 1"/>
    <property type="match status" value="1"/>
</dbReference>
<sequence>MITIKSSMIGEQLRKENFFMRTKIESLLMQGLQKQEKSIKEIKKDEIAAELNLNDVKNVIEDPEILEDELTDKSSEEIFVLDDGITEEAKNYIKILNLKNPGANGEAVILPSNLPPEIKKKVDEGYETYGFNAFVSSLISLNRNFPDIRSDYCKTKVYRKNLPKASVIIPFHDDDWSLLMRTVHSIIRYSPPELIEEIILVDDYSQREHLKDHLDEYVKTLPKVKVVRSHQRLGIVANRVLGARNALAPILVYVDSHVECGPGWLEPILDRLKDNENLLVWGKISVIDDDTLFLSLDNKTGGIGGFTWSMDFSWIDVKFYEGDNPTPTYEPKASPTFMGPTYALWRHWFEKIGYFDTDMDIWGGEDVELGFRMWMCHGRVEMIPCAVVAHMYRGHTYTMHSEDKGGYRWNTDRIAETWLGEYLRYYYRLVGDTKNRNFGDISERLAIKEKLKCHDFKWFIENVHPKQTIPEKIRDPTTTTAIQMKPQKDEEKIIDKKNNLNKI</sequence>
<proteinExistence type="predicted"/>
<dbReference type="Gene3D" id="3.90.550.10">
    <property type="entry name" value="Spore Coat Polysaccharide Biosynthesis Protein SpsA, Chain A"/>
    <property type="match status" value="1"/>
</dbReference>
<dbReference type="InterPro" id="IPR001173">
    <property type="entry name" value="Glyco_trans_2-like"/>
</dbReference>
<evidence type="ECO:0000259" key="3">
    <source>
        <dbReference type="Pfam" id="PF00535"/>
    </source>
</evidence>
<evidence type="ECO:0008006" key="7">
    <source>
        <dbReference type="Google" id="ProtNLM"/>
    </source>
</evidence>
<dbReference type="Pfam" id="PF00535">
    <property type="entry name" value="Glycos_transf_2"/>
    <property type="match status" value="1"/>
</dbReference>
<comment type="caution">
    <text evidence="5">The sequence shown here is derived from an EMBL/GenBank/DDBJ whole genome shotgun (WGS) entry which is preliminary data.</text>
</comment>
<dbReference type="Proteomes" id="UP001107558">
    <property type="component" value="Unassembled WGS sequence"/>
</dbReference>
<dbReference type="EMBL" id="JADBJN010000006">
    <property type="protein sequence ID" value="KAG5666290.1"/>
    <property type="molecule type" value="Genomic_DNA"/>
</dbReference>
<dbReference type="GO" id="GO:0005794">
    <property type="term" value="C:Golgi apparatus"/>
    <property type="evidence" value="ECO:0007669"/>
    <property type="project" value="TreeGrafter"/>
</dbReference>
<dbReference type="SUPFAM" id="SSF53448">
    <property type="entry name" value="Nucleotide-diphospho-sugar transferases"/>
    <property type="match status" value="1"/>
</dbReference>
<keyword evidence="6" id="KW-1185">Reference proteome</keyword>
<dbReference type="OrthoDB" id="7788412at2759"/>